<proteinExistence type="predicted"/>
<feature type="compositionally biased region" description="Polar residues" evidence="2">
    <location>
        <begin position="431"/>
        <end position="442"/>
    </location>
</feature>
<evidence type="ECO:0000256" key="1">
    <source>
        <dbReference type="SAM" id="Coils"/>
    </source>
</evidence>
<dbReference type="EMBL" id="JAGPXC010000005">
    <property type="protein sequence ID" value="KAH6652533.1"/>
    <property type="molecule type" value="Genomic_DNA"/>
</dbReference>
<dbReference type="PANTHER" id="PTHR39472">
    <property type="entry name" value="EXPRESSED PROTEIN"/>
    <property type="match status" value="1"/>
</dbReference>
<accession>A0A9P8ZWX4</accession>
<dbReference type="PANTHER" id="PTHR39472:SF1">
    <property type="entry name" value="EXPRESSED PROTEIN"/>
    <property type="match status" value="1"/>
</dbReference>
<evidence type="ECO:0000313" key="3">
    <source>
        <dbReference type="EMBL" id="KAH6652533.1"/>
    </source>
</evidence>
<feature type="region of interest" description="Disordered" evidence="2">
    <location>
        <begin position="1"/>
        <end position="110"/>
    </location>
</feature>
<feature type="compositionally biased region" description="Low complexity" evidence="2">
    <location>
        <begin position="100"/>
        <end position="110"/>
    </location>
</feature>
<feature type="compositionally biased region" description="Low complexity" evidence="2">
    <location>
        <begin position="1"/>
        <end position="77"/>
    </location>
</feature>
<sequence>MNLLPGQQGPAPAQAHAQAQVQAQVQAQAATAGAQAQVQTTATASDYATTTVSNEPQSQSQPQLQSPQEQQLPETQPVLRYHPSTSKSRQAQEHPSELDQQAAATATARAVQAQHQHIQLQNLLYLGGQMNGMNGAGPGMQGPGVNGAAMPVGPTPAGHQAELNIIYGLVEELSRQLAENRRQTEDIVSGIGRVRSRARERGLGNDELLGEAADDIYGQEDNIETLLSVLTESLDRAKNSRDANFALVNAYARTLGNLLGQFHSYKQKHIADVSAWHRSYRAQLAEARAENSRLREQIWDMQEHAGQANELLREFRKKYDEDDVRMDRRIEERAKKQEIRFWKRMAMPEVGENDETAWSDDDDIVDPVEKERLKEVEKRVAEQALAGLGSSDSQHSEDSEGEDGSGHLDMSSLGGVAMEREGSLPAPPSRPASTGSTGEHLR</sequence>
<organism evidence="3 4">
    <name type="scientific">Truncatella angustata</name>
    <dbReference type="NCBI Taxonomy" id="152316"/>
    <lineage>
        <taxon>Eukaryota</taxon>
        <taxon>Fungi</taxon>
        <taxon>Dikarya</taxon>
        <taxon>Ascomycota</taxon>
        <taxon>Pezizomycotina</taxon>
        <taxon>Sordariomycetes</taxon>
        <taxon>Xylariomycetidae</taxon>
        <taxon>Amphisphaeriales</taxon>
        <taxon>Sporocadaceae</taxon>
        <taxon>Truncatella</taxon>
    </lineage>
</organism>
<feature type="coiled-coil region" evidence="1">
    <location>
        <begin position="277"/>
        <end position="304"/>
    </location>
</feature>
<gene>
    <name evidence="3" type="ORF">BKA67DRAFT_566836</name>
</gene>
<dbReference type="Proteomes" id="UP000758603">
    <property type="component" value="Unassembled WGS sequence"/>
</dbReference>
<dbReference type="RefSeq" id="XP_045956810.1">
    <property type="nucleotide sequence ID" value="XM_046102930.1"/>
</dbReference>
<dbReference type="OrthoDB" id="5230543at2759"/>
<reference evidence="3" key="1">
    <citation type="journal article" date="2021" name="Nat. Commun.">
        <title>Genetic determinants of endophytism in the Arabidopsis root mycobiome.</title>
        <authorList>
            <person name="Mesny F."/>
            <person name="Miyauchi S."/>
            <person name="Thiergart T."/>
            <person name="Pickel B."/>
            <person name="Atanasova L."/>
            <person name="Karlsson M."/>
            <person name="Huettel B."/>
            <person name="Barry K.W."/>
            <person name="Haridas S."/>
            <person name="Chen C."/>
            <person name="Bauer D."/>
            <person name="Andreopoulos W."/>
            <person name="Pangilinan J."/>
            <person name="LaButti K."/>
            <person name="Riley R."/>
            <person name="Lipzen A."/>
            <person name="Clum A."/>
            <person name="Drula E."/>
            <person name="Henrissat B."/>
            <person name="Kohler A."/>
            <person name="Grigoriev I.V."/>
            <person name="Martin F.M."/>
            <person name="Hacquard S."/>
        </authorList>
    </citation>
    <scope>NUCLEOTIDE SEQUENCE</scope>
    <source>
        <strain evidence="3">MPI-SDFR-AT-0073</strain>
    </source>
</reference>
<feature type="region of interest" description="Disordered" evidence="2">
    <location>
        <begin position="375"/>
        <end position="442"/>
    </location>
</feature>
<evidence type="ECO:0000313" key="4">
    <source>
        <dbReference type="Proteomes" id="UP000758603"/>
    </source>
</evidence>
<dbReference type="GeneID" id="70131822"/>
<dbReference type="AlphaFoldDB" id="A0A9P8ZWX4"/>
<protein>
    <submittedName>
        <fullName evidence="3">Uncharacterized protein</fullName>
    </submittedName>
</protein>
<keyword evidence="1" id="KW-0175">Coiled coil</keyword>
<comment type="caution">
    <text evidence="3">The sequence shown here is derived from an EMBL/GenBank/DDBJ whole genome shotgun (WGS) entry which is preliminary data.</text>
</comment>
<evidence type="ECO:0000256" key="2">
    <source>
        <dbReference type="SAM" id="MobiDB-lite"/>
    </source>
</evidence>
<keyword evidence="4" id="KW-1185">Reference proteome</keyword>
<name>A0A9P8ZWX4_9PEZI</name>